<keyword evidence="3" id="KW-0547">Nucleotide-binding</keyword>
<comment type="function">
    <text evidence="6">Catalyzes the adenylation by ATP of the carboxyl group of the C-terminal glycine of sulfur carrier protein MoaD.</text>
</comment>
<evidence type="ECO:0000256" key="4">
    <source>
        <dbReference type="ARBA" id="ARBA00022840"/>
    </source>
</evidence>
<evidence type="ECO:0000256" key="9">
    <source>
        <dbReference type="ARBA" id="ARBA00073635"/>
    </source>
</evidence>
<comment type="caution">
    <text evidence="14">The sequence shown here is derived from an EMBL/GenBank/DDBJ whole genome shotgun (WGS) entry which is preliminary data.</text>
</comment>
<dbReference type="FunFam" id="3.40.50.720:FF:000033">
    <property type="entry name" value="Adenylyltransferase and sulfurtransferase MOCS3"/>
    <property type="match status" value="1"/>
</dbReference>
<dbReference type="EC" id="2.7.7.80" evidence="8"/>
<keyword evidence="4" id="KW-0067">ATP-binding</keyword>
<sequence>MIQLNKYLDNLRGVIKEVDVNTAFQKQLQGAILLDIREKDEVNSGSPTNAIRISKGMLEMNIVNEIPNSDTEIYLLCASGRRSLVSAFALQELGYQHIYSVKGGFGDWKNQGLPFEIPKTLKPEDLERYKRHLLIPEVGEKGQLKLLNSKALIVGAGGIGSPVAWYLAAAGVGTIGIIDDDIVDRTNLQRQILHTENSVGTYKVDSAKERLEALNPAIKIIPIKERLNADNIDSLLSDYDVVLDGTDNFTTRYLINDACVKLKIPNVHGSVFRFEGQVTTFYPASEQENAPCYRCVYPTPPPPELAPSCAEAGVLGVLPGMVGIMCATEAIKILAGFGTLMIGKILCFNALSWSFDIYDIDQKTDCPYCGCKDHEHYPSYSNYVASCSL</sequence>
<name>A0A316E585_9BACT</name>
<evidence type="ECO:0000256" key="8">
    <source>
        <dbReference type="ARBA" id="ARBA00066884"/>
    </source>
</evidence>
<dbReference type="EMBL" id="QGGO01000016">
    <property type="protein sequence ID" value="PWK23863.1"/>
    <property type="molecule type" value="Genomic_DNA"/>
</dbReference>
<dbReference type="AlphaFoldDB" id="A0A316E585"/>
<dbReference type="Pfam" id="PF00581">
    <property type="entry name" value="Rhodanese"/>
    <property type="match status" value="1"/>
</dbReference>
<keyword evidence="2 14" id="KW-0808">Transferase</keyword>
<evidence type="ECO:0000259" key="13">
    <source>
        <dbReference type="PROSITE" id="PS50206"/>
    </source>
</evidence>
<dbReference type="SMART" id="SM00450">
    <property type="entry name" value="RHOD"/>
    <property type="match status" value="1"/>
</dbReference>
<keyword evidence="15" id="KW-1185">Reference proteome</keyword>
<protein>
    <recommendedName>
        <fullName evidence="9">Molybdopterin-synthase adenylyltransferase</fullName>
        <ecNumber evidence="8">2.7.7.80</ecNumber>
    </recommendedName>
    <alternativeName>
        <fullName evidence="12">MoaD protein adenylase</fullName>
    </alternativeName>
    <alternativeName>
        <fullName evidence="10">Molybdopterin-converting factor subunit 1 adenylase</fullName>
    </alternativeName>
    <alternativeName>
        <fullName evidence="11">Sulfur carrier protein MoaD adenylyltransferase</fullName>
    </alternativeName>
</protein>
<feature type="domain" description="Rhodanese" evidence="13">
    <location>
        <begin position="27"/>
        <end position="117"/>
    </location>
</feature>
<dbReference type="OrthoDB" id="9804286at2"/>
<evidence type="ECO:0000313" key="15">
    <source>
        <dbReference type="Proteomes" id="UP000245489"/>
    </source>
</evidence>
<dbReference type="GO" id="GO:0008146">
    <property type="term" value="F:sulfotransferase activity"/>
    <property type="evidence" value="ECO:0007669"/>
    <property type="project" value="TreeGrafter"/>
</dbReference>
<gene>
    <name evidence="14" type="ORF">LV89_03070</name>
</gene>
<dbReference type="Pfam" id="PF00899">
    <property type="entry name" value="ThiF"/>
    <property type="match status" value="1"/>
</dbReference>
<evidence type="ECO:0000256" key="5">
    <source>
        <dbReference type="ARBA" id="ARBA00052218"/>
    </source>
</evidence>
<dbReference type="PANTHER" id="PTHR10953:SF102">
    <property type="entry name" value="ADENYLYLTRANSFERASE AND SULFURTRANSFERASE MOCS3"/>
    <property type="match status" value="1"/>
</dbReference>
<evidence type="ECO:0000256" key="1">
    <source>
        <dbReference type="ARBA" id="ARBA00009919"/>
    </source>
</evidence>
<dbReference type="InterPro" id="IPR001763">
    <property type="entry name" value="Rhodanese-like_dom"/>
</dbReference>
<dbReference type="SUPFAM" id="SSF69572">
    <property type="entry name" value="Activating enzymes of the ubiquitin-like proteins"/>
    <property type="match status" value="1"/>
</dbReference>
<dbReference type="SUPFAM" id="SSF52821">
    <property type="entry name" value="Rhodanese/Cell cycle control phosphatase"/>
    <property type="match status" value="1"/>
</dbReference>
<dbReference type="PROSITE" id="PS50206">
    <property type="entry name" value="RHODANESE_3"/>
    <property type="match status" value="1"/>
</dbReference>
<dbReference type="Gene3D" id="3.40.50.720">
    <property type="entry name" value="NAD(P)-binding Rossmann-like Domain"/>
    <property type="match status" value="1"/>
</dbReference>
<dbReference type="GO" id="GO:0061605">
    <property type="term" value="F:molybdopterin-synthase adenylyltransferase activity"/>
    <property type="evidence" value="ECO:0007669"/>
    <property type="project" value="UniProtKB-EC"/>
</dbReference>
<dbReference type="InterPro" id="IPR035985">
    <property type="entry name" value="Ubiquitin-activating_enz"/>
</dbReference>
<comment type="catalytic activity">
    <reaction evidence="5">
        <text>[molybdopterin-synthase sulfur-carrier protein]-C-terminal Gly-Gly + ATP + H(+) = [molybdopterin-synthase sulfur-carrier protein]-C-terminal Gly-Gly-AMP + diphosphate</text>
        <dbReference type="Rhea" id="RHEA:43616"/>
        <dbReference type="Rhea" id="RHEA-COMP:12159"/>
        <dbReference type="Rhea" id="RHEA-COMP:12202"/>
        <dbReference type="ChEBI" id="CHEBI:15378"/>
        <dbReference type="ChEBI" id="CHEBI:30616"/>
        <dbReference type="ChEBI" id="CHEBI:33019"/>
        <dbReference type="ChEBI" id="CHEBI:90618"/>
        <dbReference type="ChEBI" id="CHEBI:90778"/>
        <dbReference type="EC" id="2.7.7.80"/>
    </reaction>
</comment>
<evidence type="ECO:0000256" key="11">
    <source>
        <dbReference type="ARBA" id="ARBA00075328"/>
    </source>
</evidence>
<dbReference type="PANTHER" id="PTHR10953">
    <property type="entry name" value="UBIQUITIN-ACTIVATING ENZYME E1"/>
    <property type="match status" value="1"/>
</dbReference>
<keyword evidence="14" id="KW-0548">Nucleotidyltransferase</keyword>
<evidence type="ECO:0000256" key="2">
    <source>
        <dbReference type="ARBA" id="ARBA00022679"/>
    </source>
</evidence>
<dbReference type="RefSeq" id="WP_109743780.1">
    <property type="nucleotide sequence ID" value="NZ_QGGO01000016.1"/>
</dbReference>
<evidence type="ECO:0000256" key="7">
    <source>
        <dbReference type="ARBA" id="ARBA00063809"/>
    </source>
</evidence>
<dbReference type="InterPro" id="IPR036873">
    <property type="entry name" value="Rhodanese-like_dom_sf"/>
</dbReference>
<comment type="similarity">
    <text evidence="1">Belongs to the HesA/MoeB/ThiF family.</text>
</comment>
<reference evidence="14 15" key="1">
    <citation type="submission" date="2018-05" db="EMBL/GenBank/DDBJ databases">
        <title>Genomic Encyclopedia of Archaeal and Bacterial Type Strains, Phase II (KMG-II): from individual species to whole genera.</title>
        <authorList>
            <person name="Goeker M."/>
        </authorList>
    </citation>
    <scope>NUCLEOTIDE SEQUENCE [LARGE SCALE GENOMIC DNA]</scope>
    <source>
        <strain evidence="14 15">DSM 22214</strain>
    </source>
</reference>
<evidence type="ECO:0000256" key="3">
    <source>
        <dbReference type="ARBA" id="ARBA00022741"/>
    </source>
</evidence>
<comment type="subunit">
    <text evidence="7">Homodimer. Forms a stable heterotetrameric complex of 2 MoeB and 2 MoaD during adenylation of MoaD.</text>
</comment>
<evidence type="ECO:0000256" key="12">
    <source>
        <dbReference type="ARBA" id="ARBA00078531"/>
    </source>
</evidence>
<organism evidence="14 15">
    <name type="scientific">Arcicella aurantiaca</name>
    <dbReference type="NCBI Taxonomy" id="591202"/>
    <lineage>
        <taxon>Bacteria</taxon>
        <taxon>Pseudomonadati</taxon>
        <taxon>Bacteroidota</taxon>
        <taxon>Cytophagia</taxon>
        <taxon>Cytophagales</taxon>
        <taxon>Flectobacillaceae</taxon>
        <taxon>Arcicella</taxon>
    </lineage>
</organism>
<dbReference type="NCBIfam" id="NF004281">
    <property type="entry name" value="PRK05690.1"/>
    <property type="match status" value="1"/>
</dbReference>
<evidence type="ECO:0000256" key="6">
    <source>
        <dbReference type="ARBA" id="ARBA00055169"/>
    </source>
</evidence>
<dbReference type="CDD" id="cd00757">
    <property type="entry name" value="ThiF_MoeB_HesA_family"/>
    <property type="match status" value="1"/>
</dbReference>
<dbReference type="GO" id="GO:0005829">
    <property type="term" value="C:cytosol"/>
    <property type="evidence" value="ECO:0007669"/>
    <property type="project" value="TreeGrafter"/>
</dbReference>
<dbReference type="NCBIfam" id="NF006444">
    <property type="entry name" value="PRK08762.1"/>
    <property type="match status" value="1"/>
</dbReference>
<evidence type="ECO:0000313" key="14">
    <source>
        <dbReference type="EMBL" id="PWK23863.1"/>
    </source>
</evidence>
<dbReference type="CDD" id="cd00158">
    <property type="entry name" value="RHOD"/>
    <property type="match status" value="1"/>
</dbReference>
<evidence type="ECO:0000256" key="10">
    <source>
        <dbReference type="ARBA" id="ARBA00075110"/>
    </source>
</evidence>
<dbReference type="Proteomes" id="UP000245489">
    <property type="component" value="Unassembled WGS sequence"/>
</dbReference>
<dbReference type="Gene3D" id="3.40.250.10">
    <property type="entry name" value="Rhodanese-like domain"/>
    <property type="match status" value="1"/>
</dbReference>
<dbReference type="GO" id="GO:0005524">
    <property type="term" value="F:ATP binding"/>
    <property type="evidence" value="ECO:0007669"/>
    <property type="project" value="UniProtKB-KW"/>
</dbReference>
<dbReference type="InterPro" id="IPR045886">
    <property type="entry name" value="ThiF/MoeB/HesA"/>
</dbReference>
<proteinExistence type="inferred from homology"/>
<dbReference type="GO" id="GO:0004792">
    <property type="term" value="F:thiosulfate-cyanide sulfurtransferase activity"/>
    <property type="evidence" value="ECO:0007669"/>
    <property type="project" value="TreeGrafter"/>
</dbReference>
<dbReference type="GO" id="GO:0008641">
    <property type="term" value="F:ubiquitin-like modifier activating enzyme activity"/>
    <property type="evidence" value="ECO:0007669"/>
    <property type="project" value="InterPro"/>
</dbReference>
<accession>A0A316E585</accession>
<dbReference type="InterPro" id="IPR000594">
    <property type="entry name" value="ThiF_NAD_FAD-bd"/>
</dbReference>